<evidence type="ECO:0000256" key="13">
    <source>
        <dbReference type="PROSITE-ProRule" id="PRU00175"/>
    </source>
</evidence>
<keyword evidence="7 13" id="KW-0863">Zinc-finger</keyword>
<dbReference type="InterPro" id="IPR013956">
    <property type="entry name" value="E3_ubiquit_lig_Bre1"/>
</dbReference>
<feature type="region of interest" description="Disordered" evidence="16">
    <location>
        <begin position="1"/>
        <end position="38"/>
    </location>
</feature>
<feature type="region of interest" description="Disordered" evidence="16">
    <location>
        <begin position="161"/>
        <end position="273"/>
    </location>
</feature>
<sequence>MSSQSLGDEDGQRKRPRVTDQDMLQEASTFNAKEGLGGEPLLLDLDDMLEQRRLLWATVKEYRKKLTTEEETNRKLEARERLSQDVIAAILAAWDSLLSDLNRAAATGVMDVAGEGGVSTDPDGDVRMEHGEGAHVSFEKGKIGSSRALPELWELLEAEVEEKGKAEEEEEDEDDEEGRKGNTARTNVHPFRSSRLIDSAEEEGRPVDMGPLPVFVPSAADSSSSSSSSSSASASASASAAAAPAAGKPGPAGARLRKKESKIQQRKERKQWWEQTVGVRVRMAKGLLARVIRGRGATRLSQAGGPEECLGGGMLQNGISQDGLADLKESAEKVADDASSESSLFLSSSSSSESEDEEQETAKEGGQEAGDGGTGQKAGVKSQRGRKGKNKGKKPQKKKNPRQRSSRKLLEAVEKENDKLKEKVQVLEADVEIYKRQAAALKIRVVEGGELDGTALRDALMGDRYFPTLSPMPDGRLPSGSPRGIGLFRQVSEARSIPQHKGGGDWAATSGLTGKSSAGRSEDERGVSNGASVFFGGGGDVPMFDGAVFGAEAGIVWRGISGAQRERERDAEMGGLREELATVKGHLTEKEKFLKETLKEKAELQKTLMDKQLTEGAFEVNVRKTGTFMELEKRLLEMETRKENAERRLAELSQRVFSTPSFPKDIKLRHNDEDRSLLDRCGQAQWAIRVSRLEHELFEEKGFVELMKQRVAALQQHVSTVDEAARADESRILELQKQLKEAREKSGVEIQQAIQNLRILETARGRENTFMRMRLQKYQQLVECFLADMKVQPGAAQFYDQLRLKHKEVFAGGSYGIVSSEPLETLIFPEVVGLVEILCSNTTDLDQELHPQNSTTAGTEQESAASTLKGKFEALKQITGQRSADIENTSHSAETLRNLARQILQEKTAVESHLESLSAKVAMIRAEAEAGKKSQIATDEEYTNVEKLLVKNKKDAREKIKKLEDDVRQAREALLKREALETLAAKREDLAKSAEAAAERAQAQLQKTLQGVAGALGKFAQRVTVSEEARAAEVLLRQQAERQRTEALKTLDEKSTEVSGLHDKLRNTVAMMDELNDTIARGNADKANYQAETSGLRAALDEAHEETEKQRQKVQAALERQSSAASASASPSGAEKKEMQELKEELRLVWGALKCTVCKKNSKNKVITTCGHAFCNECLDKQEKNRDRKCGMCKKAWLARDVHPLNLQA</sequence>
<keyword evidence="8 14" id="KW-0833">Ubl conjugation pathway</keyword>
<evidence type="ECO:0000256" key="6">
    <source>
        <dbReference type="ARBA" id="ARBA00022723"/>
    </source>
</evidence>
<dbReference type="PROSITE" id="PS50089">
    <property type="entry name" value="ZF_RING_2"/>
    <property type="match status" value="1"/>
</dbReference>
<evidence type="ECO:0000256" key="12">
    <source>
        <dbReference type="ARBA" id="ARBA00023242"/>
    </source>
</evidence>
<evidence type="ECO:0000256" key="5">
    <source>
        <dbReference type="ARBA" id="ARBA00022679"/>
    </source>
</evidence>
<evidence type="ECO:0000256" key="14">
    <source>
        <dbReference type="RuleBase" id="RU365038"/>
    </source>
</evidence>
<dbReference type="InterPro" id="IPR013083">
    <property type="entry name" value="Znf_RING/FYVE/PHD"/>
</dbReference>
<feature type="coiled-coil region" evidence="15">
    <location>
        <begin position="587"/>
        <end position="655"/>
    </location>
</feature>
<feature type="region of interest" description="Disordered" evidence="16">
    <location>
        <begin position="294"/>
        <end position="409"/>
    </location>
</feature>
<dbReference type="EC" id="2.3.2.27" evidence="14"/>
<keyword evidence="6 14" id="KW-0479">Metal-binding</keyword>
<comment type="similarity">
    <text evidence="4 14">Belongs to the BRE1 family.</text>
</comment>
<evidence type="ECO:0000256" key="7">
    <source>
        <dbReference type="ARBA" id="ARBA00022771"/>
    </source>
</evidence>
<evidence type="ECO:0000256" key="10">
    <source>
        <dbReference type="ARBA" id="ARBA00022853"/>
    </source>
</evidence>
<comment type="pathway">
    <text evidence="3 14">Protein modification; protein ubiquitination.</text>
</comment>
<feature type="coiled-coil region" evidence="15">
    <location>
        <begin position="946"/>
        <end position="1011"/>
    </location>
</feature>
<dbReference type="Pfam" id="PF13920">
    <property type="entry name" value="zf-C3HC4_3"/>
    <property type="match status" value="1"/>
</dbReference>
<evidence type="ECO:0000256" key="15">
    <source>
        <dbReference type="SAM" id="Coils"/>
    </source>
</evidence>
<feature type="compositionally biased region" description="Basic and acidic residues" evidence="16">
    <location>
        <begin position="325"/>
        <end position="336"/>
    </location>
</feature>
<evidence type="ECO:0000259" key="17">
    <source>
        <dbReference type="PROSITE" id="PS50089"/>
    </source>
</evidence>
<dbReference type="PANTHER" id="PTHR23163">
    <property type="entry name" value="RING FINGER PROTEIN-RELATED"/>
    <property type="match status" value="1"/>
</dbReference>
<dbReference type="InterPro" id="IPR001841">
    <property type="entry name" value="Znf_RING"/>
</dbReference>
<keyword evidence="9 14" id="KW-0862">Zinc</keyword>
<keyword evidence="11 14" id="KW-0175">Coiled coil</keyword>
<dbReference type="PANTHER" id="PTHR23163:SF0">
    <property type="entry name" value="E3 UBIQUITIN-PROTEIN LIGASE BRE1"/>
    <property type="match status" value="1"/>
</dbReference>
<dbReference type="SUPFAM" id="SSF57850">
    <property type="entry name" value="RING/U-box"/>
    <property type="match status" value="1"/>
</dbReference>
<name>A0A0G4GWN1_9ALVE</name>
<keyword evidence="5 14" id="KW-0808">Transferase</keyword>
<reference evidence="18" key="1">
    <citation type="submission" date="2014-11" db="EMBL/GenBank/DDBJ databases">
        <authorList>
            <person name="Otto D Thomas"/>
            <person name="Naeem Raeece"/>
        </authorList>
    </citation>
    <scope>NUCLEOTIDE SEQUENCE</scope>
</reference>
<feature type="compositionally biased region" description="Basic residues" evidence="16">
    <location>
        <begin position="383"/>
        <end position="407"/>
    </location>
</feature>
<feature type="compositionally biased region" description="Basic and acidic residues" evidence="16">
    <location>
        <begin position="10"/>
        <end position="20"/>
    </location>
</feature>
<dbReference type="CDD" id="cd16499">
    <property type="entry name" value="RING-HC_Bre1-like"/>
    <property type="match status" value="1"/>
</dbReference>
<feature type="compositionally biased region" description="Basic and acidic residues" evidence="16">
    <location>
        <begin position="1100"/>
        <end position="1111"/>
    </location>
</feature>
<dbReference type="InterPro" id="IPR017907">
    <property type="entry name" value="Znf_RING_CS"/>
</dbReference>
<dbReference type="SMART" id="SM00184">
    <property type="entry name" value="RING"/>
    <property type="match status" value="1"/>
</dbReference>
<dbReference type="PROSITE" id="PS00518">
    <property type="entry name" value="ZF_RING_1"/>
    <property type="match status" value="1"/>
</dbReference>
<evidence type="ECO:0000256" key="8">
    <source>
        <dbReference type="ARBA" id="ARBA00022786"/>
    </source>
</evidence>
<comment type="subcellular location">
    <subcellularLocation>
        <location evidence="2 14">Nucleus</location>
    </subcellularLocation>
</comment>
<evidence type="ECO:0000256" key="4">
    <source>
        <dbReference type="ARBA" id="ARBA00005555"/>
    </source>
</evidence>
<dbReference type="GO" id="GO:0061630">
    <property type="term" value="F:ubiquitin protein ligase activity"/>
    <property type="evidence" value="ECO:0007669"/>
    <property type="project" value="UniProtKB-EC"/>
</dbReference>
<evidence type="ECO:0000313" key="18">
    <source>
        <dbReference type="EMBL" id="CEM35168.1"/>
    </source>
</evidence>
<dbReference type="VEuPathDB" id="CryptoDB:Cvel_5303"/>
<evidence type="ECO:0000256" key="16">
    <source>
        <dbReference type="SAM" id="MobiDB-lite"/>
    </source>
</evidence>
<feature type="domain" description="RING-type" evidence="17">
    <location>
        <begin position="1155"/>
        <end position="1194"/>
    </location>
</feature>
<accession>A0A0G4GWN1</accession>
<evidence type="ECO:0000256" key="3">
    <source>
        <dbReference type="ARBA" id="ARBA00004906"/>
    </source>
</evidence>
<feature type="region of interest" description="Disordered" evidence="16">
    <location>
        <begin position="496"/>
        <end position="526"/>
    </location>
</feature>
<dbReference type="AlphaFoldDB" id="A0A0G4GWN1"/>
<dbReference type="GO" id="GO:0008270">
    <property type="term" value="F:zinc ion binding"/>
    <property type="evidence" value="ECO:0007669"/>
    <property type="project" value="UniProtKB-KW"/>
</dbReference>
<comment type="catalytic activity">
    <reaction evidence="1 14">
        <text>S-ubiquitinyl-[E2 ubiquitin-conjugating enzyme]-L-cysteine + [acceptor protein]-L-lysine = [E2 ubiquitin-conjugating enzyme]-L-cysteine + N(6)-ubiquitinyl-[acceptor protein]-L-lysine.</text>
        <dbReference type="EC" id="2.3.2.27"/>
    </reaction>
</comment>
<feature type="compositionally biased region" description="Low complexity" evidence="16">
    <location>
        <begin position="1116"/>
        <end position="1133"/>
    </location>
</feature>
<dbReference type="EMBL" id="CDMZ01001613">
    <property type="protein sequence ID" value="CEM35168.1"/>
    <property type="molecule type" value="Genomic_DNA"/>
</dbReference>
<dbReference type="UniPathway" id="UPA00143"/>
<proteinExistence type="inferred from homology"/>
<evidence type="ECO:0000256" key="9">
    <source>
        <dbReference type="ARBA" id="ARBA00022833"/>
    </source>
</evidence>
<evidence type="ECO:0000256" key="2">
    <source>
        <dbReference type="ARBA" id="ARBA00004123"/>
    </source>
</evidence>
<feature type="compositionally biased region" description="Low complexity" evidence="16">
    <location>
        <begin position="340"/>
        <end position="352"/>
    </location>
</feature>
<dbReference type="GO" id="GO:0005634">
    <property type="term" value="C:nucleus"/>
    <property type="evidence" value="ECO:0007669"/>
    <property type="project" value="UniProtKB-SubCell"/>
</dbReference>
<keyword evidence="12 14" id="KW-0539">Nucleus</keyword>
<feature type="compositionally biased region" description="Low complexity" evidence="16">
    <location>
        <begin position="218"/>
        <end position="246"/>
    </location>
</feature>
<protein>
    <recommendedName>
        <fullName evidence="14">E3 ubiquitin protein ligase</fullName>
        <ecNumber evidence="14">2.3.2.27</ecNumber>
    </recommendedName>
</protein>
<feature type="region of interest" description="Disordered" evidence="16">
    <location>
        <begin position="1100"/>
        <end position="1139"/>
    </location>
</feature>
<dbReference type="Gene3D" id="3.30.40.10">
    <property type="entry name" value="Zinc/RING finger domain, C3HC4 (zinc finger)"/>
    <property type="match status" value="1"/>
</dbReference>
<feature type="compositionally biased region" description="Gly residues" evidence="16">
    <location>
        <begin position="367"/>
        <end position="376"/>
    </location>
</feature>
<feature type="compositionally biased region" description="Acidic residues" evidence="16">
    <location>
        <begin position="167"/>
        <end position="176"/>
    </location>
</feature>
<gene>
    <name evidence="18" type="ORF">Cvel_5303</name>
</gene>
<evidence type="ECO:0000256" key="1">
    <source>
        <dbReference type="ARBA" id="ARBA00000900"/>
    </source>
</evidence>
<feature type="compositionally biased region" description="Basic and acidic residues" evidence="16">
    <location>
        <begin position="261"/>
        <end position="272"/>
    </location>
</feature>
<feature type="compositionally biased region" description="Polar residues" evidence="16">
    <location>
        <begin position="510"/>
        <end position="519"/>
    </location>
</feature>
<evidence type="ECO:0000256" key="11">
    <source>
        <dbReference type="ARBA" id="ARBA00023054"/>
    </source>
</evidence>
<keyword evidence="10 14" id="KW-0156">Chromatin regulator</keyword>
<organism evidence="18">
    <name type="scientific">Chromera velia CCMP2878</name>
    <dbReference type="NCBI Taxonomy" id="1169474"/>
    <lineage>
        <taxon>Eukaryota</taxon>
        <taxon>Sar</taxon>
        <taxon>Alveolata</taxon>
        <taxon>Colpodellida</taxon>
        <taxon>Chromeraceae</taxon>
        <taxon>Chromera</taxon>
    </lineage>
</organism>
<dbReference type="GO" id="GO:0016567">
    <property type="term" value="P:protein ubiquitination"/>
    <property type="evidence" value="ECO:0007669"/>
    <property type="project" value="UniProtKB-UniRule"/>
</dbReference>
<dbReference type="GO" id="GO:0006325">
    <property type="term" value="P:chromatin organization"/>
    <property type="evidence" value="ECO:0007669"/>
    <property type="project" value="UniProtKB-KW"/>
</dbReference>
<dbReference type="GO" id="GO:0033503">
    <property type="term" value="C:HULC complex"/>
    <property type="evidence" value="ECO:0007669"/>
    <property type="project" value="TreeGrafter"/>
</dbReference>